<dbReference type="Gene3D" id="3.10.180.10">
    <property type="entry name" value="2,3-Dihydroxybiphenyl 1,2-Dioxygenase, domain 1"/>
    <property type="match status" value="1"/>
</dbReference>
<dbReference type="CDD" id="cd07247">
    <property type="entry name" value="SgaA_N_like"/>
    <property type="match status" value="1"/>
</dbReference>
<proteinExistence type="predicted"/>
<dbReference type="PANTHER" id="PTHR33993:SF1">
    <property type="entry name" value="GLYOXALASE FAMILY PROTEIN"/>
    <property type="match status" value="1"/>
</dbReference>
<name>A0A1G7PWB5_9BACT</name>
<sequence>MSQTSINYIEFYCKRIPVIKAFYSHAFGWTFTDYGPEYAAFEDGKLSGGFHQNQEETAGGNPLVVLYSADLEGVRDKVVEAGGTITVDIFAFPGGRRFHFADPDGNVLAVWSE</sequence>
<dbReference type="AlphaFoldDB" id="A0A1G7PWB5"/>
<dbReference type="PANTHER" id="PTHR33993">
    <property type="entry name" value="GLYOXALASE-RELATED"/>
    <property type="match status" value="1"/>
</dbReference>
<organism evidence="2 3">
    <name type="scientific">Dyadobacter soli</name>
    <dbReference type="NCBI Taxonomy" id="659014"/>
    <lineage>
        <taxon>Bacteria</taxon>
        <taxon>Pseudomonadati</taxon>
        <taxon>Bacteroidota</taxon>
        <taxon>Cytophagia</taxon>
        <taxon>Cytophagales</taxon>
        <taxon>Spirosomataceae</taxon>
        <taxon>Dyadobacter</taxon>
    </lineage>
</organism>
<protein>
    <recommendedName>
        <fullName evidence="1">VOC domain-containing protein</fullName>
    </recommendedName>
</protein>
<dbReference type="InterPro" id="IPR004360">
    <property type="entry name" value="Glyas_Fos-R_dOase_dom"/>
</dbReference>
<dbReference type="STRING" id="659014.SAMN04487996_113151"/>
<accession>A0A1G7PWB5</accession>
<evidence type="ECO:0000313" key="3">
    <source>
        <dbReference type="Proteomes" id="UP000198748"/>
    </source>
</evidence>
<reference evidence="3" key="1">
    <citation type="submission" date="2016-10" db="EMBL/GenBank/DDBJ databases">
        <authorList>
            <person name="Varghese N."/>
            <person name="Submissions S."/>
        </authorList>
    </citation>
    <scope>NUCLEOTIDE SEQUENCE [LARGE SCALE GENOMIC DNA]</scope>
    <source>
        <strain evidence="3">DSM 25329</strain>
    </source>
</reference>
<dbReference type="InterPro" id="IPR052164">
    <property type="entry name" value="Anthracycline_SecMetBiosynth"/>
</dbReference>
<dbReference type="Proteomes" id="UP000198748">
    <property type="component" value="Unassembled WGS sequence"/>
</dbReference>
<gene>
    <name evidence="2" type="ORF">SAMN04487996_113151</name>
</gene>
<dbReference type="SUPFAM" id="SSF54593">
    <property type="entry name" value="Glyoxalase/Bleomycin resistance protein/Dihydroxybiphenyl dioxygenase"/>
    <property type="match status" value="1"/>
</dbReference>
<evidence type="ECO:0000313" key="2">
    <source>
        <dbReference type="EMBL" id="SDF90554.1"/>
    </source>
</evidence>
<dbReference type="InterPro" id="IPR037523">
    <property type="entry name" value="VOC_core"/>
</dbReference>
<feature type="domain" description="VOC" evidence="1">
    <location>
        <begin position="5"/>
        <end position="113"/>
    </location>
</feature>
<dbReference type="OrthoDB" id="9804235at2"/>
<dbReference type="EMBL" id="FNAN01000013">
    <property type="protein sequence ID" value="SDF90554.1"/>
    <property type="molecule type" value="Genomic_DNA"/>
</dbReference>
<dbReference type="InterPro" id="IPR029068">
    <property type="entry name" value="Glyas_Bleomycin-R_OHBP_Dase"/>
</dbReference>
<keyword evidence="3" id="KW-1185">Reference proteome</keyword>
<dbReference type="PROSITE" id="PS51819">
    <property type="entry name" value="VOC"/>
    <property type="match status" value="1"/>
</dbReference>
<evidence type="ECO:0000259" key="1">
    <source>
        <dbReference type="PROSITE" id="PS51819"/>
    </source>
</evidence>
<dbReference type="Pfam" id="PF00903">
    <property type="entry name" value="Glyoxalase"/>
    <property type="match status" value="1"/>
</dbReference>